<keyword evidence="9" id="KW-1185">Reference proteome</keyword>
<dbReference type="GO" id="GO:0005634">
    <property type="term" value="C:nucleus"/>
    <property type="evidence" value="ECO:0007669"/>
    <property type="project" value="UniProtKB-SubCell"/>
</dbReference>
<dbReference type="PANTHER" id="PTHR24071:SF0">
    <property type="entry name" value="GTP-BINDING NUCLEAR PROTEIN RAN"/>
    <property type="match status" value="1"/>
</dbReference>
<evidence type="ECO:0000256" key="4">
    <source>
        <dbReference type="ARBA" id="ARBA00022741"/>
    </source>
</evidence>
<comment type="subcellular location">
    <subcellularLocation>
        <location evidence="1">Nucleus</location>
    </subcellularLocation>
</comment>
<dbReference type="InterPro" id="IPR002041">
    <property type="entry name" value="Ran_GTPase"/>
</dbReference>
<dbReference type="NCBIfam" id="TIGR00231">
    <property type="entry name" value="small_GTP"/>
    <property type="match status" value="1"/>
</dbReference>
<dbReference type="Proteomes" id="UP001530400">
    <property type="component" value="Unassembled WGS sequence"/>
</dbReference>
<dbReference type="GO" id="GO:0015031">
    <property type="term" value="P:protein transport"/>
    <property type="evidence" value="ECO:0007669"/>
    <property type="project" value="UniProtKB-KW"/>
</dbReference>
<comment type="caution">
    <text evidence="8">The sequence shown here is derived from an EMBL/GenBank/DDBJ whole genome shotgun (WGS) entry which is preliminary data.</text>
</comment>
<dbReference type="PROSITE" id="PS51421">
    <property type="entry name" value="RAS"/>
    <property type="match status" value="1"/>
</dbReference>
<keyword evidence="7" id="KW-0539">Nucleus</keyword>
<evidence type="ECO:0000256" key="5">
    <source>
        <dbReference type="ARBA" id="ARBA00022927"/>
    </source>
</evidence>
<dbReference type="GO" id="GO:0005525">
    <property type="term" value="F:GTP binding"/>
    <property type="evidence" value="ECO:0007669"/>
    <property type="project" value="UniProtKB-KW"/>
</dbReference>
<reference evidence="8 9" key="1">
    <citation type="submission" date="2024-10" db="EMBL/GenBank/DDBJ databases">
        <title>Updated reference genomes for cyclostephanoid diatoms.</title>
        <authorList>
            <person name="Roberts W.R."/>
            <person name="Alverson A.J."/>
        </authorList>
    </citation>
    <scope>NUCLEOTIDE SEQUENCE [LARGE SCALE GENOMIC DNA]</scope>
    <source>
        <strain evidence="8 9">AJA010-31</strain>
    </source>
</reference>
<dbReference type="AlphaFoldDB" id="A0ABD3P0P8"/>
<keyword evidence="5" id="KW-0653">Protein transport</keyword>
<keyword evidence="3" id="KW-0813">Transport</keyword>
<evidence type="ECO:0000256" key="7">
    <source>
        <dbReference type="ARBA" id="ARBA00023242"/>
    </source>
</evidence>
<dbReference type="SUPFAM" id="SSF52540">
    <property type="entry name" value="P-loop containing nucleoside triphosphate hydrolases"/>
    <property type="match status" value="1"/>
</dbReference>
<keyword evidence="6" id="KW-0342">GTP-binding</keyword>
<protein>
    <recommendedName>
        <fullName evidence="10">GTP-binding nuclear protein</fullName>
    </recommendedName>
</protein>
<dbReference type="PROSITE" id="PS51419">
    <property type="entry name" value="RAB"/>
    <property type="match status" value="1"/>
</dbReference>
<dbReference type="Pfam" id="PF00071">
    <property type="entry name" value="Ras"/>
    <property type="match status" value="1"/>
</dbReference>
<gene>
    <name evidence="8" type="ORF">ACHAWO_010562</name>
</gene>
<dbReference type="PRINTS" id="PR00449">
    <property type="entry name" value="RASTRNSFRMNG"/>
</dbReference>
<organism evidence="8 9">
    <name type="scientific">Cyclotella atomus</name>
    <dbReference type="NCBI Taxonomy" id="382360"/>
    <lineage>
        <taxon>Eukaryota</taxon>
        <taxon>Sar</taxon>
        <taxon>Stramenopiles</taxon>
        <taxon>Ochrophyta</taxon>
        <taxon>Bacillariophyta</taxon>
        <taxon>Coscinodiscophyceae</taxon>
        <taxon>Thalassiosirophycidae</taxon>
        <taxon>Stephanodiscales</taxon>
        <taxon>Stephanodiscaceae</taxon>
        <taxon>Cyclotella</taxon>
    </lineage>
</organism>
<evidence type="ECO:0000313" key="9">
    <source>
        <dbReference type="Proteomes" id="UP001530400"/>
    </source>
</evidence>
<evidence type="ECO:0000256" key="6">
    <source>
        <dbReference type="ARBA" id="ARBA00023134"/>
    </source>
</evidence>
<name>A0ABD3P0P8_9STRA</name>
<dbReference type="SMART" id="SM00174">
    <property type="entry name" value="RHO"/>
    <property type="match status" value="1"/>
</dbReference>
<proteinExistence type="inferred from homology"/>
<comment type="similarity">
    <text evidence="2">Belongs to the small GTPase superfamily. Ran family.</text>
</comment>
<dbReference type="SMART" id="SM00175">
    <property type="entry name" value="RAB"/>
    <property type="match status" value="1"/>
</dbReference>
<dbReference type="InterPro" id="IPR027417">
    <property type="entry name" value="P-loop_NTPase"/>
</dbReference>
<keyword evidence="4" id="KW-0547">Nucleotide-binding</keyword>
<dbReference type="PANTHER" id="PTHR24071">
    <property type="entry name" value="RAN GTPASE"/>
    <property type="match status" value="1"/>
</dbReference>
<dbReference type="EMBL" id="JALLPJ020000859">
    <property type="protein sequence ID" value="KAL3781154.1"/>
    <property type="molecule type" value="Genomic_DNA"/>
</dbReference>
<dbReference type="SMART" id="SM00173">
    <property type="entry name" value="RAS"/>
    <property type="match status" value="1"/>
</dbReference>
<accession>A0ABD3P0P8</accession>
<sequence>MKVAEPPQYAHQIKILLVGDGGVGKTAFKDILSNRQFEEKYVATVGVKVQPLVFRTNRGLIKFNLWDTAGQEKFGCLRDGIYDNADCGVIMFDVQSRITFKNTPNWHRDITRVCEGIPIVLVGNKSDVRDRSVRRSDVMALLKKRGMEYSEISVKSNLNCEEPLLFLARKVLKDDKLCFVHKDR</sequence>
<dbReference type="InterPro" id="IPR005225">
    <property type="entry name" value="Small_GTP-bd"/>
</dbReference>
<evidence type="ECO:0000256" key="2">
    <source>
        <dbReference type="ARBA" id="ARBA00008028"/>
    </source>
</evidence>
<dbReference type="InterPro" id="IPR001806">
    <property type="entry name" value="Small_GTPase"/>
</dbReference>
<dbReference type="PROSITE" id="PS51418">
    <property type="entry name" value="RAN"/>
    <property type="match status" value="1"/>
</dbReference>
<evidence type="ECO:0000313" key="8">
    <source>
        <dbReference type="EMBL" id="KAL3781154.1"/>
    </source>
</evidence>
<evidence type="ECO:0000256" key="1">
    <source>
        <dbReference type="ARBA" id="ARBA00004123"/>
    </source>
</evidence>
<dbReference type="FunFam" id="3.40.50.300:FF:001447">
    <property type="entry name" value="Ras-related protein Rab-1B"/>
    <property type="match status" value="1"/>
</dbReference>
<evidence type="ECO:0000256" key="3">
    <source>
        <dbReference type="ARBA" id="ARBA00022448"/>
    </source>
</evidence>
<evidence type="ECO:0008006" key="10">
    <source>
        <dbReference type="Google" id="ProtNLM"/>
    </source>
</evidence>
<dbReference type="Gene3D" id="3.40.50.300">
    <property type="entry name" value="P-loop containing nucleotide triphosphate hydrolases"/>
    <property type="match status" value="1"/>
</dbReference>
<dbReference type="SMART" id="SM00176">
    <property type="entry name" value="RAN"/>
    <property type="match status" value="1"/>
</dbReference>